<comment type="caution">
    <text evidence="1">The sequence shown here is derived from an EMBL/GenBank/DDBJ whole genome shotgun (WGS) entry which is preliminary data.</text>
</comment>
<protein>
    <recommendedName>
        <fullName evidence="3">Cupin 2 conserved barrel domain-containing protein</fullName>
    </recommendedName>
</protein>
<name>A0ABT4VKN7_9HYPH</name>
<dbReference type="EMBL" id="JAPJZH010000004">
    <property type="protein sequence ID" value="MDA4845271.1"/>
    <property type="molecule type" value="Genomic_DNA"/>
</dbReference>
<proteinExistence type="predicted"/>
<dbReference type="Gene3D" id="2.60.120.10">
    <property type="entry name" value="Jelly Rolls"/>
    <property type="match status" value="1"/>
</dbReference>
<dbReference type="Proteomes" id="UP001148313">
    <property type="component" value="Unassembled WGS sequence"/>
</dbReference>
<dbReference type="SUPFAM" id="SSF51182">
    <property type="entry name" value="RmlC-like cupins"/>
    <property type="match status" value="1"/>
</dbReference>
<keyword evidence="2" id="KW-1185">Reference proteome</keyword>
<evidence type="ECO:0000313" key="1">
    <source>
        <dbReference type="EMBL" id="MDA4845271.1"/>
    </source>
</evidence>
<dbReference type="InterPro" id="IPR011051">
    <property type="entry name" value="RmlC_Cupin_sf"/>
</dbReference>
<dbReference type="RefSeq" id="WP_271088876.1">
    <property type="nucleotide sequence ID" value="NZ_JAPJZH010000004.1"/>
</dbReference>
<reference evidence="1" key="1">
    <citation type="submission" date="2022-11" db="EMBL/GenBank/DDBJ databases">
        <title>Hoeflea poritis sp. nov., isolated from scleractinian coral Porites lutea.</title>
        <authorList>
            <person name="Zhang G."/>
            <person name="Wei Q."/>
            <person name="Cai L."/>
        </authorList>
    </citation>
    <scope>NUCLEOTIDE SEQUENCE</scope>
    <source>
        <strain evidence="1">E7-10</strain>
    </source>
</reference>
<evidence type="ECO:0000313" key="2">
    <source>
        <dbReference type="Proteomes" id="UP001148313"/>
    </source>
</evidence>
<sequence length="149" mass="17008">MAQAKIVEQPSAGDNPRAHWPKELQDEYEQYKDYGVVGSVLVSETDKVRVWHLHLPPGKRCTFHRHVLNYFWTAHSHGKARGWYEDGRIQDVVHYPGETMHFNFDDGGQFTHAVANIGDTDLLFTTVEFKDGANAPLPIPEEVRLKEPA</sequence>
<dbReference type="InterPro" id="IPR014710">
    <property type="entry name" value="RmlC-like_jellyroll"/>
</dbReference>
<evidence type="ECO:0008006" key="3">
    <source>
        <dbReference type="Google" id="ProtNLM"/>
    </source>
</evidence>
<accession>A0ABT4VKN7</accession>
<organism evidence="1 2">
    <name type="scientific">Hoeflea poritis</name>
    <dbReference type="NCBI Taxonomy" id="2993659"/>
    <lineage>
        <taxon>Bacteria</taxon>
        <taxon>Pseudomonadati</taxon>
        <taxon>Pseudomonadota</taxon>
        <taxon>Alphaproteobacteria</taxon>
        <taxon>Hyphomicrobiales</taxon>
        <taxon>Rhizobiaceae</taxon>
        <taxon>Hoeflea</taxon>
    </lineage>
</organism>
<gene>
    <name evidence="1" type="ORF">OOZ53_07920</name>
</gene>